<evidence type="ECO:0000313" key="3">
    <source>
        <dbReference type="Proteomes" id="UP000663281"/>
    </source>
</evidence>
<dbReference type="AlphaFoldDB" id="A0A974XI80"/>
<evidence type="ECO:0000313" key="2">
    <source>
        <dbReference type="EMBL" id="QSX28849.1"/>
    </source>
</evidence>
<dbReference type="InterPro" id="IPR037523">
    <property type="entry name" value="VOC_core"/>
</dbReference>
<evidence type="ECO:0000259" key="1">
    <source>
        <dbReference type="PROSITE" id="PS51819"/>
    </source>
</evidence>
<dbReference type="Proteomes" id="UP000663281">
    <property type="component" value="Chromosome"/>
</dbReference>
<dbReference type="PANTHER" id="PTHR33993:SF5">
    <property type="entry name" value="GLYOXALASE"/>
    <property type="match status" value="1"/>
</dbReference>
<dbReference type="Pfam" id="PF18029">
    <property type="entry name" value="Glyoxalase_6"/>
    <property type="match status" value="1"/>
</dbReference>
<proteinExistence type="predicted"/>
<dbReference type="PROSITE" id="PS51819">
    <property type="entry name" value="VOC"/>
    <property type="match status" value="1"/>
</dbReference>
<gene>
    <name evidence="2" type="ORF">JYB88_11265</name>
</gene>
<dbReference type="InterPro" id="IPR029068">
    <property type="entry name" value="Glyas_Bleomycin-R_OHBP_Dase"/>
</dbReference>
<name>A0A974XI80_9GAMM</name>
<keyword evidence="3" id="KW-1185">Reference proteome</keyword>
<accession>A0A974XI80</accession>
<reference evidence="2 3" key="1">
    <citation type="submission" date="2021-03" db="EMBL/GenBank/DDBJ databases">
        <title>Novel species identification of genus Shewanella.</title>
        <authorList>
            <person name="Liu G."/>
            <person name="Zhang Q."/>
        </authorList>
    </citation>
    <scope>NUCLEOTIDE SEQUENCE [LARGE SCALE GENOMIC DNA]</scope>
    <source>
        <strain evidence="2 3">FJAT-53726</strain>
    </source>
</reference>
<dbReference type="InterPro" id="IPR052164">
    <property type="entry name" value="Anthracycline_SecMetBiosynth"/>
</dbReference>
<dbReference type="EMBL" id="CP071504">
    <property type="protein sequence ID" value="QSX28849.1"/>
    <property type="molecule type" value="Genomic_DNA"/>
</dbReference>
<organism evidence="2 3">
    <name type="scientific">Shewanella cyperi</name>
    <dbReference type="NCBI Taxonomy" id="2814292"/>
    <lineage>
        <taxon>Bacteria</taxon>
        <taxon>Pseudomonadati</taxon>
        <taxon>Pseudomonadota</taxon>
        <taxon>Gammaproteobacteria</taxon>
        <taxon>Alteromonadales</taxon>
        <taxon>Shewanellaceae</taxon>
        <taxon>Shewanella</taxon>
    </lineage>
</organism>
<dbReference type="RefSeq" id="WP_207323196.1">
    <property type="nucleotide sequence ID" value="NZ_CP071501.1"/>
</dbReference>
<feature type="domain" description="VOC" evidence="1">
    <location>
        <begin position="6"/>
        <end position="121"/>
    </location>
</feature>
<dbReference type="PANTHER" id="PTHR33993">
    <property type="entry name" value="GLYOXALASE-RELATED"/>
    <property type="match status" value="1"/>
</dbReference>
<dbReference type="InterPro" id="IPR041581">
    <property type="entry name" value="Glyoxalase_6"/>
</dbReference>
<protein>
    <submittedName>
        <fullName evidence="2">VOC family protein</fullName>
    </submittedName>
</protein>
<dbReference type="KEGG" id="scyp:JYB88_11265"/>
<dbReference type="SUPFAM" id="SSF54593">
    <property type="entry name" value="Glyoxalase/Bleomycin resistance protein/Dihydroxybiphenyl dioxygenase"/>
    <property type="match status" value="1"/>
</dbReference>
<sequence>MARVIGLGGIFFKSPDPAALANWYQQHLGMDIEHWGGCAFHTAQLPSGSYHVWSPFNADSDYFAPSNKGFMFNLMVDDLAGALAQLRAAGAQVMNNTEDSELGRFGWFIDPDGNKVELWQAPGNRKQD</sequence>
<dbReference type="Gene3D" id="3.10.180.10">
    <property type="entry name" value="2,3-Dihydroxybiphenyl 1,2-Dioxygenase, domain 1"/>
    <property type="match status" value="1"/>
</dbReference>